<sequence>MSSRELLRTPGGSGQELGYLSWSGALSFDSGTLSLYLALNRAVERNGGCRGPYALFGKGFRAPPLRALSPMLTETGKEGQAPLTGFGAALFHRRA</sequence>
<protein>
    <submittedName>
        <fullName evidence="1">Uncharacterized protein</fullName>
    </submittedName>
</protein>
<reference evidence="1" key="1">
    <citation type="submission" date="2023-05" db="EMBL/GenBank/DDBJ databases">
        <title>Nepenthes gracilis genome sequencing.</title>
        <authorList>
            <person name="Fukushima K."/>
        </authorList>
    </citation>
    <scope>NUCLEOTIDE SEQUENCE</scope>
    <source>
        <strain evidence="1">SING2019-196</strain>
    </source>
</reference>
<proteinExistence type="predicted"/>
<dbReference type="AlphaFoldDB" id="A0AAD3P3L6"/>
<gene>
    <name evidence="1" type="ORF">Nepgr_000517</name>
</gene>
<evidence type="ECO:0000313" key="2">
    <source>
        <dbReference type="Proteomes" id="UP001279734"/>
    </source>
</evidence>
<organism evidence="1 2">
    <name type="scientific">Nepenthes gracilis</name>
    <name type="common">Slender pitcher plant</name>
    <dbReference type="NCBI Taxonomy" id="150966"/>
    <lineage>
        <taxon>Eukaryota</taxon>
        <taxon>Viridiplantae</taxon>
        <taxon>Streptophyta</taxon>
        <taxon>Embryophyta</taxon>
        <taxon>Tracheophyta</taxon>
        <taxon>Spermatophyta</taxon>
        <taxon>Magnoliopsida</taxon>
        <taxon>eudicotyledons</taxon>
        <taxon>Gunneridae</taxon>
        <taxon>Pentapetalae</taxon>
        <taxon>Caryophyllales</taxon>
        <taxon>Nepenthaceae</taxon>
        <taxon>Nepenthes</taxon>
    </lineage>
</organism>
<keyword evidence="2" id="KW-1185">Reference proteome</keyword>
<comment type="caution">
    <text evidence="1">The sequence shown here is derived from an EMBL/GenBank/DDBJ whole genome shotgun (WGS) entry which is preliminary data.</text>
</comment>
<dbReference type="Proteomes" id="UP001279734">
    <property type="component" value="Unassembled WGS sequence"/>
</dbReference>
<accession>A0AAD3P3L6</accession>
<evidence type="ECO:0000313" key="1">
    <source>
        <dbReference type="EMBL" id="GMG98677.1"/>
    </source>
</evidence>
<name>A0AAD3P3L6_NEPGR</name>
<dbReference type="EMBL" id="BSYO01000001">
    <property type="protein sequence ID" value="GMG98677.1"/>
    <property type="molecule type" value="Genomic_DNA"/>
</dbReference>